<protein>
    <submittedName>
        <fullName evidence="1">Uncharacterized protein</fullName>
    </submittedName>
</protein>
<reference evidence="1 2" key="1">
    <citation type="submission" date="2016-10" db="EMBL/GenBank/DDBJ databases">
        <authorList>
            <person name="de Groot N.N."/>
        </authorList>
    </citation>
    <scope>NUCLEOTIDE SEQUENCE [LARGE SCALE GENOMIC DNA]</scope>
    <source>
        <strain evidence="1 2">DSM 21668</strain>
    </source>
</reference>
<sequence length="298" mass="34002">MPYDFTLSSSVLANGRTAYYAKLNNSKESRFIVGYQTLYKENIGIYNTIIPAGQAYEPSPYVKEFGFWAYFIHPTAKAESQGSFQCLNTYDRAKFTFSFMQYAAHVPNGDFVRFFKKLLALPNGATYFPKLVLKNDRIYYRNSNGTLKQLENDDSTQALMDYLNPSLNEVENQELICSARLVHWAANDPAHRRLQVETAIDHFRDNLVEYDTRFDLDKAPASVCQLICDIRHQGRGTNDRIANALNTNGNWDKAFANLCTIGAVNYQTRINTVKTAITGYLKDGVFNKKYSRAKKSFV</sequence>
<accession>A0A1G9IBP6</accession>
<dbReference type="EMBL" id="FNGS01000001">
    <property type="protein sequence ID" value="SDL22542.1"/>
    <property type="molecule type" value="Genomic_DNA"/>
</dbReference>
<dbReference type="Proteomes" id="UP000198901">
    <property type="component" value="Unassembled WGS sequence"/>
</dbReference>
<dbReference type="AlphaFoldDB" id="A0A1G9IBP6"/>
<evidence type="ECO:0000313" key="1">
    <source>
        <dbReference type="EMBL" id="SDL22542.1"/>
    </source>
</evidence>
<proteinExistence type="predicted"/>
<name>A0A1G9IBP6_9BACT</name>
<dbReference type="STRING" id="563176.SAMN04488090_0410"/>
<dbReference type="OrthoDB" id="3078754at2"/>
<evidence type="ECO:0000313" key="2">
    <source>
        <dbReference type="Proteomes" id="UP000198901"/>
    </source>
</evidence>
<gene>
    <name evidence="1" type="ORF">SAMN04488090_0410</name>
</gene>
<dbReference type="RefSeq" id="WP_093197053.1">
    <property type="nucleotide sequence ID" value="NZ_FNGS01000001.1"/>
</dbReference>
<organism evidence="1 2">
    <name type="scientific">Siphonobacter aquaeclarae</name>
    <dbReference type="NCBI Taxonomy" id="563176"/>
    <lineage>
        <taxon>Bacteria</taxon>
        <taxon>Pseudomonadati</taxon>
        <taxon>Bacteroidota</taxon>
        <taxon>Cytophagia</taxon>
        <taxon>Cytophagales</taxon>
        <taxon>Cytophagaceae</taxon>
        <taxon>Siphonobacter</taxon>
    </lineage>
</organism>
<keyword evidence="2" id="KW-1185">Reference proteome</keyword>